<name>A0ABV0V3I5_9TELE</name>
<keyword evidence="2" id="KW-1185">Reference proteome</keyword>
<evidence type="ECO:0000313" key="1">
    <source>
        <dbReference type="EMBL" id="MEQ2251594.1"/>
    </source>
</evidence>
<dbReference type="Proteomes" id="UP001482620">
    <property type="component" value="Unassembled WGS sequence"/>
</dbReference>
<dbReference type="InterPro" id="IPR036940">
    <property type="entry name" value="PI3/4_kinase_cat_sf"/>
</dbReference>
<dbReference type="Gene3D" id="1.10.1070.11">
    <property type="entry name" value="Phosphatidylinositol 3-/4-kinase, catalytic domain"/>
    <property type="match status" value="1"/>
</dbReference>
<dbReference type="EMBL" id="JAHRIQ010093687">
    <property type="protein sequence ID" value="MEQ2251594.1"/>
    <property type="molecule type" value="Genomic_DNA"/>
</dbReference>
<protein>
    <submittedName>
        <fullName evidence="1">Phosphatidylinositol 4-phosphate 3-kinase C2 domain-containing subunit beta</fullName>
    </submittedName>
</protein>
<proteinExistence type="predicted"/>
<reference evidence="1 2" key="1">
    <citation type="submission" date="2021-06" db="EMBL/GenBank/DDBJ databases">
        <authorList>
            <person name="Palmer J.M."/>
        </authorList>
    </citation>
    <scope>NUCLEOTIDE SEQUENCE [LARGE SCALE GENOMIC DNA]</scope>
    <source>
        <strain evidence="2">if_2019</strain>
        <tissue evidence="1">Muscle</tissue>
    </source>
</reference>
<accession>A0ABV0V3I5</accession>
<comment type="caution">
    <text evidence="1">The sequence shown here is derived from an EMBL/GenBank/DDBJ whole genome shotgun (WGS) entry which is preliminary data.</text>
</comment>
<organism evidence="1 2">
    <name type="scientific">Ilyodon furcidens</name>
    <name type="common">goldbreast splitfin</name>
    <dbReference type="NCBI Taxonomy" id="33524"/>
    <lineage>
        <taxon>Eukaryota</taxon>
        <taxon>Metazoa</taxon>
        <taxon>Chordata</taxon>
        <taxon>Craniata</taxon>
        <taxon>Vertebrata</taxon>
        <taxon>Euteleostomi</taxon>
        <taxon>Actinopterygii</taxon>
        <taxon>Neopterygii</taxon>
        <taxon>Teleostei</taxon>
        <taxon>Neoteleostei</taxon>
        <taxon>Acanthomorphata</taxon>
        <taxon>Ovalentaria</taxon>
        <taxon>Atherinomorphae</taxon>
        <taxon>Cyprinodontiformes</taxon>
        <taxon>Goodeidae</taxon>
        <taxon>Ilyodon</taxon>
    </lineage>
</organism>
<evidence type="ECO:0000313" key="2">
    <source>
        <dbReference type="Proteomes" id="UP001482620"/>
    </source>
</evidence>
<gene>
    <name evidence="1" type="primary">PIK3C2B_1</name>
    <name evidence="1" type="ORF">ILYODFUR_012659</name>
</gene>
<sequence>MLSCGIPELSDLDDLKYVYDALRPHESEADATMYFTRLIESSLGSVATKLNFFIHNLAQMKFATSEDRPSLSFAPRVHTARSDGIIKNLYISKHIPTAHKGYVSTELLPWQPSLSGYSGS</sequence>